<comment type="caution">
    <text evidence="1">The sequence shown here is derived from an EMBL/GenBank/DDBJ whole genome shotgun (WGS) entry which is preliminary data.</text>
</comment>
<organism evidence="1 2">
    <name type="scientific">Penstemon smallii</name>
    <dbReference type="NCBI Taxonomy" id="265156"/>
    <lineage>
        <taxon>Eukaryota</taxon>
        <taxon>Viridiplantae</taxon>
        <taxon>Streptophyta</taxon>
        <taxon>Embryophyta</taxon>
        <taxon>Tracheophyta</taxon>
        <taxon>Spermatophyta</taxon>
        <taxon>Magnoliopsida</taxon>
        <taxon>eudicotyledons</taxon>
        <taxon>Gunneridae</taxon>
        <taxon>Pentapetalae</taxon>
        <taxon>asterids</taxon>
        <taxon>lamiids</taxon>
        <taxon>Lamiales</taxon>
        <taxon>Plantaginaceae</taxon>
        <taxon>Cheloneae</taxon>
        <taxon>Penstemon</taxon>
    </lineage>
</organism>
<name>A0ABD3RKQ5_9LAMI</name>
<dbReference type="EMBL" id="JBJXBP010000008">
    <property type="protein sequence ID" value="KAL3813299.1"/>
    <property type="molecule type" value="Genomic_DNA"/>
</dbReference>
<gene>
    <name evidence="1" type="ORF">ACJIZ3_014567</name>
</gene>
<sequence length="31" mass="3695">MFIVMKYVYFVDAIAIYKLYDVKTILLHLVA</sequence>
<dbReference type="Proteomes" id="UP001634393">
    <property type="component" value="Unassembled WGS sequence"/>
</dbReference>
<accession>A0ABD3RKQ5</accession>
<reference evidence="1 2" key="1">
    <citation type="submission" date="2024-12" db="EMBL/GenBank/DDBJ databases">
        <title>The unique morphological basis and parallel evolutionary history of personate flowers in Penstemon.</title>
        <authorList>
            <person name="Depatie T.H."/>
            <person name="Wessinger C.A."/>
        </authorList>
    </citation>
    <scope>NUCLEOTIDE SEQUENCE [LARGE SCALE GENOMIC DNA]</scope>
    <source>
        <strain evidence="1">WTNN_2</strain>
        <tissue evidence="1">Leaf</tissue>
    </source>
</reference>
<protein>
    <submittedName>
        <fullName evidence="1">Uncharacterized protein</fullName>
    </submittedName>
</protein>
<evidence type="ECO:0000313" key="1">
    <source>
        <dbReference type="EMBL" id="KAL3813299.1"/>
    </source>
</evidence>
<proteinExistence type="predicted"/>
<dbReference type="AlphaFoldDB" id="A0ABD3RKQ5"/>
<evidence type="ECO:0000313" key="2">
    <source>
        <dbReference type="Proteomes" id="UP001634393"/>
    </source>
</evidence>
<keyword evidence="2" id="KW-1185">Reference proteome</keyword>